<dbReference type="EMBL" id="CP133618">
    <property type="protein sequence ID" value="WMV39751.1"/>
    <property type="molecule type" value="Genomic_DNA"/>
</dbReference>
<dbReference type="AlphaFoldDB" id="A0AAF0ZGS1"/>
<organism evidence="2 3">
    <name type="scientific">Solanum verrucosum</name>
    <dbReference type="NCBI Taxonomy" id="315347"/>
    <lineage>
        <taxon>Eukaryota</taxon>
        <taxon>Viridiplantae</taxon>
        <taxon>Streptophyta</taxon>
        <taxon>Embryophyta</taxon>
        <taxon>Tracheophyta</taxon>
        <taxon>Spermatophyta</taxon>
        <taxon>Magnoliopsida</taxon>
        <taxon>eudicotyledons</taxon>
        <taxon>Gunneridae</taxon>
        <taxon>Pentapetalae</taxon>
        <taxon>asterids</taxon>
        <taxon>lamiids</taxon>
        <taxon>Solanales</taxon>
        <taxon>Solanaceae</taxon>
        <taxon>Solanoideae</taxon>
        <taxon>Solaneae</taxon>
        <taxon>Solanum</taxon>
    </lineage>
</organism>
<keyword evidence="3" id="KW-1185">Reference proteome</keyword>
<accession>A0AAF0ZGS1</accession>
<gene>
    <name evidence="2" type="ORF">MTR67_033136</name>
</gene>
<reference evidence="2" key="1">
    <citation type="submission" date="2023-08" db="EMBL/GenBank/DDBJ databases">
        <title>A de novo genome assembly of Solanum verrucosum Schlechtendal, a Mexican diploid species geographically isolated from the other diploid A-genome species in potato relatives.</title>
        <authorList>
            <person name="Hosaka K."/>
        </authorList>
    </citation>
    <scope>NUCLEOTIDE SEQUENCE</scope>
    <source>
        <tissue evidence="2">Young leaves</tissue>
    </source>
</reference>
<dbReference type="Proteomes" id="UP001234989">
    <property type="component" value="Chromosome 7"/>
</dbReference>
<feature type="region of interest" description="Disordered" evidence="1">
    <location>
        <begin position="326"/>
        <end position="345"/>
    </location>
</feature>
<proteinExistence type="predicted"/>
<dbReference type="PANTHER" id="PTHR31973:SF197">
    <property type="entry name" value="SWIM-TYPE DOMAIN-CONTAINING PROTEIN"/>
    <property type="match status" value="1"/>
</dbReference>
<sequence>MLMTDGGGGGSVAEKRTTKKRSLVSGGLTLTTESIVGIGALRNERRNKVKKKKPIQTEEIKLGTTSIDKEFEDIGRNKAARYTGRLGGDEQYIDSSKLDSDDSRDKLDPDFVRGVDLPARRKSKKVRFDPDCVLAIFELGFYKGELLVVVGRNGNQQMFPIAWAVVDTETKHSWSFFLNYLIEDLNLGTGHGLTIMSDMQKHKDIEPELEVVHWYRKTTFLKAYNHFLQPIPNMKMWPHTSGVVIEPSEPKVMPAVRRENNMQKAEALGEAMTEALVEALKPGTSGERVITPGVYKDATPTNINIGYKPRGLKWNGGDAVTASQLQHISQSRKNKRGTSSAPKNA</sequence>
<evidence type="ECO:0008006" key="4">
    <source>
        <dbReference type="Google" id="ProtNLM"/>
    </source>
</evidence>
<evidence type="ECO:0000313" key="2">
    <source>
        <dbReference type="EMBL" id="WMV39751.1"/>
    </source>
</evidence>
<evidence type="ECO:0000313" key="3">
    <source>
        <dbReference type="Proteomes" id="UP001234989"/>
    </source>
</evidence>
<evidence type="ECO:0000256" key="1">
    <source>
        <dbReference type="SAM" id="MobiDB-lite"/>
    </source>
</evidence>
<name>A0AAF0ZGS1_SOLVR</name>
<protein>
    <recommendedName>
        <fullName evidence="4">MULE transposase domain-containing protein</fullName>
    </recommendedName>
</protein>
<dbReference type="PANTHER" id="PTHR31973">
    <property type="entry name" value="POLYPROTEIN, PUTATIVE-RELATED"/>
    <property type="match status" value="1"/>
</dbReference>